<evidence type="ECO:0008006" key="8">
    <source>
        <dbReference type="Google" id="ProtNLM"/>
    </source>
</evidence>
<dbReference type="Gene3D" id="2.60.120.10">
    <property type="entry name" value="Jelly Rolls"/>
    <property type="match status" value="2"/>
</dbReference>
<dbReference type="PANTHER" id="PTHR13903:SF8">
    <property type="entry name" value="PIRIN"/>
    <property type="match status" value="1"/>
</dbReference>
<keyword evidence="7" id="KW-1185">Reference proteome</keyword>
<keyword evidence="2" id="KW-0479">Metal-binding</keyword>
<dbReference type="EMBL" id="JAEPQZ010000010">
    <property type="protein sequence ID" value="KAG2176302.1"/>
    <property type="molecule type" value="Genomic_DNA"/>
</dbReference>
<feature type="binding site" evidence="2">
    <location>
        <position position="99"/>
    </location>
    <ligand>
        <name>Fe cation</name>
        <dbReference type="ChEBI" id="CHEBI:24875"/>
    </ligand>
</feature>
<organism evidence="6 7">
    <name type="scientific">Mortierella isabellina</name>
    <name type="common">Filamentous fungus</name>
    <name type="synonym">Umbelopsis isabellina</name>
    <dbReference type="NCBI Taxonomy" id="91625"/>
    <lineage>
        <taxon>Eukaryota</taxon>
        <taxon>Fungi</taxon>
        <taxon>Fungi incertae sedis</taxon>
        <taxon>Mucoromycota</taxon>
        <taxon>Mucoromycotina</taxon>
        <taxon>Umbelopsidomycetes</taxon>
        <taxon>Umbelopsidales</taxon>
        <taxon>Umbelopsidaceae</taxon>
        <taxon>Umbelopsis</taxon>
    </lineage>
</organism>
<evidence type="ECO:0000259" key="4">
    <source>
        <dbReference type="Pfam" id="PF02678"/>
    </source>
</evidence>
<reference evidence="6" key="1">
    <citation type="submission" date="2020-12" db="EMBL/GenBank/DDBJ databases">
        <title>Metabolic potential, ecology and presence of endohyphal bacteria is reflected in genomic diversity of Mucoromycotina.</title>
        <authorList>
            <person name="Muszewska A."/>
            <person name="Okrasinska A."/>
            <person name="Steczkiewicz K."/>
            <person name="Drgas O."/>
            <person name="Orlowska M."/>
            <person name="Perlinska-Lenart U."/>
            <person name="Aleksandrzak-Piekarczyk T."/>
            <person name="Szatraj K."/>
            <person name="Zielenkiewicz U."/>
            <person name="Pilsyk S."/>
            <person name="Malc E."/>
            <person name="Mieczkowski P."/>
            <person name="Kruszewska J.S."/>
            <person name="Biernat P."/>
            <person name="Pawlowska J."/>
        </authorList>
    </citation>
    <scope>NUCLEOTIDE SEQUENCE</scope>
    <source>
        <strain evidence="6">WA0000067209</strain>
    </source>
</reference>
<dbReference type="InterPro" id="IPR012093">
    <property type="entry name" value="Pirin"/>
</dbReference>
<gene>
    <name evidence="6" type="ORF">INT43_005536</name>
</gene>
<dbReference type="PIRSF" id="PIRSF006232">
    <property type="entry name" value="Pirin"/>
    <property type="match status" value="1"/>
</dbReference>
<evidence type="ECO:0000256" key="1">
    <source>
        <dbReference type="ARBA" id="ARBA00008416"/>
    </source>
</evidence>
<protein>
    <recommendedName>
        <fullName evidence="8">Pirin</fullName>
    </recommendedName>
</protein>
<comment type="similarity">
    <text evidence="1 3">Belongs to the pirin family.</text>
</comment>
<feature type="binding site" evidence="2">
    <location>
        <position position="55"/>
    </location>
    <ligand>
        <name>Fe cation</name>
        <dbReference type="ChEBI" id="CHEBI:24875"/>
    </ligand>
</feature>
<dbReference type="PANTHER" id="PTHR13903">
    <property type="entry name" value="PIRIN-RELATED"/>
    <property type="match status" value="1"/>
</dbReference>
<keyword evidence="2" id="KW-0408">Iron</keyword>
<comment type="caution">
    <text evidence="6">The sequence shown here is derived from an EMBL/GenBank/DDBJ whole genome shotgun (WGS) entry which is preliminary data.</text>
</comment>
<feature type="binding site" evidence="2">
    <location>
        <position position="57"/>
    </location>
    <ligand>
        <name>Fe cation</name>
        <dbReference type="ChEBI" id="CHEBI:24875"/>
    </ligand>
</feature>
<dbReference type="CDD" id="cd02909">
    <property type="entry name" value="cupin_pirin_N"/>
    <property type="match status" value="1"/>
</dbReference>
<comment type="cofactor">
    <cofactor evidence="2">
        <name>Fe cation</name>
        <dbReference type="ChEBI" id="CHEBI:24875"/>
    </cofactor>
    <text evidence="2">Binds 1 Fe cation per subunit.</text>
</comment>
<dbReference type="Proteomes" id="UP000654370">
    <property type="component" value="Unassembled WGS sequence"/>
</dbReference>
<dbReference type="AlphaFoldDB" id="A0A8H7UCA7"/>
<evidence type="ECO:0000313" key="7">
    <source>
        <dbReference type="Proteomes" id="UP000654370"/>
    </source>
</evidence>
<dbReference type="Pfam" id="PF02678">
    <property type="entry name" value="Pirin"/>
    <property type="match status" value="1"/>
</dbReference>
<feature type="binding site" evidence="2">
    <location>
        <position position="101"/>
    </location>
    <ligand>
        <name>Fe cation</name>
        <dbReference type="ChEBI" id="CHEBI:24875"/>
    </ligand>
</feature>
<dbReference type="Pfam" id="PF05726">
    <property type="entry name" value="Pirin_C"/>
    <property type="match status" value="1"/>
</dbReference>
<dbReference type="OrthoDB" id="198735at2759"/>
<feature type="domain" description="Pirin C-terminal" evidence="5">
    <location>
        <begin position="170"/>
        <end position="275"/>
    </location>
</feature>
<dbReference type="InterPro" id="IPR014710">
    <property type="entry name" value="RmlC-like_jellyroll"/>
</dbReference>
<dbReference type="InterPro" id="IPR003829">
    <property type="entry name" value="Pirin_N_dom"/>
</dbReference>
<sequence length="287" mass="32141">MTSRKIVQSILSREQAEGVGARVRRSIGTRALRNLDPFLMLDEFYVKKPAGFQKHGHRGIETVTYMLDGEVWHEDFKGHKGRIGPGDLQYMTAAKGIAHAEMPGGDEMAHGLQLWVNLSAKEKLNEPNYQEYLAKDISKVTPEEGIDIRVIAGESYGVHSPVKTVTPTMYIDVRLKKGKKMEQVIPKNYVGFIYTLTGSAMFGGDKHKSEAHHTLVLSDNGGTHIPVESLSNDCRFVVIAGEPIKEPIIQYGPFVMNTEQEIYQAFVDYEQGKNGFEGAPEWRPTIY</sequence>
<proteinExistence type="inferred from homology"/>
<accession>A0A8H7UCA7</accession>
<name>A0A8H7UCA7_MORIS</name>
<dbReference type="SUPFAM" id="SSF51182">
    <property type="entry name" value="RmlC-like cupins"/>
    <property type="match status" value="1"/>
</dbReference>
<dbReference type="InterPro" id="IPR008778">
    <property type="entry name" value="Pirin_C_dom"/>
</dbReference>
<dbReference type="CDD" id="cd02247">
    <property type="entry name" value="cupin_pirin_C"/>
    <property type="match status" value="1"/>
</dbReference>
<dbReference type="InterPro" id="IPR011051">
    <property type="entry name" value="RmlC_Cupin_sf"/>
</dbReference>
<evidence type="ECO:0000256" key="3">
    <source>
        <dbReference type="RuleBase" id="RU003457"/>
    </source>
</evidence>
<dbReference type="GO" id="GO:0046872">
    <property type="term" value="F:metal ion binding"/>
    <property type="evidence" value="ECO:0007669"/>
    <property type="project" value="UniProtKB-KW"/>
</dbReference>
<evidence type="ECO:0000259" key="5">
    <source>
        <dbReference type="Pfam" id="PF05726"/>
    </source>
</evidence>
<feature type="domain" description="Pirin N-terminal" evidence="4">
    <location>
        <begin position="21"/>
        <end position="116"/>
    </location>
</feature>
<evidence type="ECO:0000313" key="6">
    <source>
        <dbReference type="EMBL" id="KAG2176302.1"/>
    </source>
</evidence>
<evidence type="ECO:0000256" key="2">
    <source>
        <dbReference type="PIRSR" id="PIRSR006232-1"/>
    </source>
</evidence>